<organism evidence="1 2">
    <name type="scientific">Halocalculus aciditolerans</name>
    <dbReference type="NCBI Taxonomy" id="1383812"/>
    <lineage>
        <taxon>Archaea</taxon>
        <taxon>Methanobacteriati</taxon>
        <taxon>Methanobacteriota</taxon>
        <taxon>Stenosarchaea group</taxon>
        <taxon>Halobacteria</taxon>
        <taxon>Halobacteriales</taxon>
        <taxon>Halobacteriaceae</taxon>
        <taxon>Halocalculus</taxon>
    </lineage>
</organism>
<dbReference type="Proteomes" id="UP000607197">
    <property type="component" value="Unassembled WGS sequence"/>
</dbReference>
<evidence type="ECO:0008006" key="3">
    <source>
        <dbReference type="Google" id="ProtNLM"/>
    </source>
</evidence>
<evidence type="ECO:0000313" key="1">
    <source>
        <dbReference type="EMBL" id="GGL46170.1"/>
    </source>
</evidence>
<sequence>MEYRLAIEGAPDAVPGGTAVLLRHPSTAETDRIDTDFLKTDTDALLVISTRTTAREVEQKLDHYGVATLGGDDGPKATILDTLSVERGYSRRNGDGVRYVSRPEDVDGIVQVTEDFLANTDGKRRVSFDSITELAYYADEERATDALARIVDLLEEYDAVGLFHVSEEVHDEAALDAFEALCSGVVELSADGEITVRCND</sequence>
<dbReference type="Pfam" id="PF23365">
    <property type="entry name" value="DUF7090"/>
    <property type="match status" value="1"/>
</dbReference>
<name>A0A830F7B2_9EURY</name>
<evidence type="ECO:0000313" key="2">
    <source>
        <dbReference type="Proteomes" id="UP000607197"/>
    </source>
</evidence>
<accession>A0A830F7B2</accession>
<comment type="caution">
    <text evidence="1">The sequence shown here is derived from an EMBL/GenBank/DDBJ whole genome shotgun (WGS) entry which is preliminary data.</text>
</comment>
<proteinExistence type="predicted"/>
<dbReference type="EMBL" id="BMPG01000001">
    <property type="protein sequence ID" value="GGL46170.1"/>
    <property type="molecule type" value="Genomic_DNA"/>
</dbReference>
<dbReference type="RefSeq" id="WP_188974690.1">
    <property type="nucleotide sequence ID" value="NZ_BMPG01000001.1"/>
</dbReference>
<reference evidence="1" key="2">
    <citation type="submission" date="2020-09" db="EMBL/GenBank/DDBJ databases">
        <authorList>
            <person name="Sun Q."/>
            <person name="Ohkuma M."/>
        </authorList>
    </citation>
    <scope>NUCLEOTIDE SEQUENCE</scope>
    <source>
        <strain evidence="1">JCM 19596</strain>
    </source>
</reference>
<reference evidence="1" key="1">
    <citation type="journal article" date="2014" name="Int. J. Syst. Evol. Microbiol.">
        <title>Complete genome sequence of Corynebacterium casei LMG S-19264T (=DSM 44701T), isolated from a smear-ripened cheese.</title>
        <authorList>
            <consortium name="US DOE Joint Genome Institute (JGI-PGF)"/>
            <person name="Walter F."/>
            <person name="Albersmeier A."/>
            <person name="Kalinowski J."/>
            <person name="Ruckert C."/>
        </authorList>
    </citation>
    <scope>NUCLEOTIDE SEQUENCE</scope>
    <source>
        <strain evidence="1">JCM 19596</strain>
    </source>
</reference>
<gene>
    <name evidence="1" type="ORF">GCM10009039_00700</name>
</gene>
<dbReference type="Gene3D" id="3.40.50.300">
    <property type="entry name" value="P-loop containing nucleotide triphosphate hydrolases"/>
    <property type="match status" value="1"/>
</dbReference>
<dbReference type="AlphaFoldDB" id="A0A830F7B2"/>
<keyword evidence="2" id="KW-1185">Reference proteome</keyword>
<dbReference type="InterPro" id="IPR055516">
    <property type="entry name" value="DUF7090"/>
</dbReference>
<dbReference type="OrthoDB" id="191154at2157"/>
<protein>
    <recommendedName>
        <fullName evidence="3">KaiC-like domain-containing protein</fullName>
    </recommendedName>
</protein>
<dbReference type="InterPro" id="IPR027417">
    <property type="entry name" value="P-loop_NTPase"/>
</dbReference>